<dbReference type="SUPFAM" id="SSF50630">
    <property type="entry name" value="Acid proteases"/>
    <property type="match status" value="1"/>
</dbReference>
<name>A0ABP0HDS0_9DINO</name>
<keyword evidence="6" id="KW-0812">Transmembrane</keyword>
<dbReference type="InterPro" id="IPR001461">
    <property type="entry name" value="Aspartic_peptidase_A1"/>
</dbReference>
<keyword evidence="2 5" id="KW-0645">Protease</keyword>
<keyword evidence="6" id="KW-0472">Membrane</keyword>
<accession>A0ABP0HDS0</accession>
<gene>
    <name evidence="8" type="ORF">CCMP2556_LOCUS703</name>
</gene>
<feature type="transmembrane region" description="Helical" evidence="6">
    <location>
        <begin position="343"/>
        <end position="362"/>
    </location>
</feature>
<dbReference type="PANTHER" id="PTHR47966:SF51">
    <property type="entry name" value="BETA-SITE APP-CLEAVING ENZYME, ISOFORM A-RELATED"/>
    <property type="match status" value="1"/>
</dbReference>
<evidence type="ECO:0000313" key="8">
    <source>
        <dbReference type="EMBL" id="CAK8986990.1"/>
    </source>
</evidence>
<evidence type="ECO:0000256" key="1">
    <source>
        <dbReference type="ARBA" id="ARBA00007447"/>
    </source>
</evidence>
<proteinExistence type="inferred from homology"/>
<comment type="caution">
    <text evidence="8">The sequence shown here is derived from an EMBL/GenBank/DDBJ whole genome shotgun (WGS) entry which is preliminary data.</text>
</comment>
<reference evidence="8 9" key="1">
    <citation type="submission" date="2024-02" db="EMBL/GenBank/DDBJ databases">
        <authorList>
            <person name="Chen Y."/>
            <person name="Shah S."/>
            <person name="Dougan E. K."/>
            <person name="Thang M."/>
            <person name="Chan C."/>
        </authorList>
    </citation>
    <scope>NUCLEOTIDE SEQUENCE [LARGE SCALE GENOMIC DNA]</scope>
</reference>
<evidence type="ECO:0000256" key="6">
    <source>
        <dbReference type="SAM" id="Phobius"/>
    </source>
</evidence>
<keyword evidence="3 5" id="KW-0064">Aspartyl protease</keyword>
<comment type="similarity">
    <text evidence="1 5">Belongs to the peptidase A1 family.</text>
</comment>
<sequence>MEPCLTCAAGQEKVVEFPLQRHRLARNASKRAQGWSVSGFPHCFAIVFASNPWGWSIGSIPWLPKPRVHKVSVERTVSAQLQDLQDIQYIGRTSIGSPKQDFRMILDTGSSDLWVSAERYSRGLSDTWQLVSKQPVELEYGQGLVRGLLGVDRACLLTQPQPLCVNQEFLVASSVQDLDLSTFDGLLGLGLPGLSHVRQDFLQSLVKAGFGNGHLCFSFSLKREADASFAVFGPCSEILRRAAEETGLPPGRAPHFWVQQLFGTSQTGWWLISVGISCNGTRFWQGPDMLAIGMCEISALMLFFAFFQQSRLRELPWKPSSSIGRCQKCLRACCQFTWDMCQALMLIFVLTCAFVIIVTVAIDTFRSEVIAALDTGTSFIVIPKDDFAQASTAMFGSRLKESCVVQRSELLCACAIAAEASPLDVHTDGVLIRLEPQHMFEVVDNELVNGDQQACRTGFATQAVDFWILGDSFLRHAVVVHDLRGNVSIFPRHQVKPDTVEPVSEWESSTYFLGPLLLLAAVLPCCMLSRLAHLQFAGLLGDGGDGGDRLSEPLLS</sequence>
<evidence type="ECO:0000256" key="2">
    <source>
        <dbReference type="ARBA" id="ARBA00022670"/>
    </source>
</evidence>
<keyword evidence="4 5" id="KW-0378">Hydrolase</keyword>
<dbReference type="PRINTS" id="PR00792">
    <property type="entry name" value="PEPSIN"/>
</dbReference>
<evidence type="ECO:0000256" key="4">
    <source>
        <dbReference type="ARBA" id="ARBA00022801"/>
    </source>
</evidence>
<dbReference type="PROSITE" id="PS51767">
    <property type="entry name" value="PEPTIDASE_A1"/>
    <property type="match status" value="1"/>
</dbReference>
<dbReference type="Gene3D" id="2.40.70.10">
    <property type="entry name" value="Acid Proteases"/>
    <property type="match status" value="2"/>
</dbReference>
<organism evidence="8 9">
    <name type="scientific">Durusdinium trenchii</name>
    <dbReference type="NCBI Taxonomy" id="1381693"/>
    <lineage>
        <taxon>Eukaryota</taxon>
        <taxon>Sar</taxon>
        <taxon>Alveolata</taxon>
        <taxon>Dinophyceae</taxon>
        <taxon>Suessiales</taxon>
        <taxon>Symbiodiniaceae</taxon>
        <taxon>Durusdinium</taxon>
    </lineage>
</organism>
<evidence type="ECO:0000313" key="9">
    <source>
        <dbReference type="Proteomes" id="UP001642484"/>
    </source>
</evidence>
<evidence type="ECO:0000259" key="7">
    <source>
        <dbReference type="PROSITE" id="PS51767"/>
    </source>
</evidence>
<dbReference type="InterPro" id="IPR001969">
    <property type="entry name" value="Aspartic_peptidase_AS"/>
</dbReference>
<protein>
    <recommendedName>
        <fullName evidence="7">Peptidase A1 domain-containing protein</fullName>
    </recommendedName>
</protein>
<keyword evidence="9" id="KW-1185">Reference proteome</keyword>
<feature type="domain" description="Peptidase A1" evidence="7">
    <location>
        <begin position="89"/>
        <end position="491"/>
    </location>
</feature>
<dbReference type="Proteomes" id="UP001642484">
    <property type="component" value="Unassembled WGS sequence"/>
</dbReference>
<dbReference type="InterPro" id="IPR021109">
    <property type="entry name" value="Peptidase_aspartic_dom_sf"/>
</dbReference>
<dbReference type="InterPro" id="IPR033121">
    <property type="entry name" value="PEPTIDASE_A1"/>
</dbReference>
<dbReference type="PROSITE" id="PS00141">
    <property type="entry name" value="ASP_PROTEASE"/>
    <property type="match status" value="1"/>
</dbReference>
<evidence type="ECO:0000256" key="5">
    <source>
        <dbReference type="RuleBase" id="RU000454"/>
    </source>
</evidence>
<feature type="transmembrane region" description="Helical" evidence="6">
    <location>
        <begin position="289"/>
        <end position="307"/>
    </location>
</feature>
<dbReference type="EMBL" id="CAXAMN010000214">
    <property type="protein sequence ID" value="CAK8986990.1"/>
    <property type="molecule type" value="Genomic_DNA"/>
</dbReference>
<evidence type="ECO:0000256" key="3">
    <source>
        <dbReference type="ARBA" id="ARBA00022750"/>
    </source>
</evidence>
<keyword evidence="6" id="KW-1133">Transmembrane helix</keyword>
<dbReference type="Pfam" id="PF00026">
    <property type="entry name" value="Asp"/>
    <property type="match status" value="2"/>
</dbReference>
<dbReference type="PANTHER" id="PTHR47966">
    <property type="entry name" value="BETA-SITE APP-CLEAVING ENZYME, ISOFORM A-RELATED"/>
    <property type="match status" value="1"/>
</dbReference>